<comment type="similarity">
    <text evidence="2">Belongs to the PanB family.</text>
</comment>
<accession>A0ABR3GA85</accession>
<organism evidence="6 7">
    <name type="scientific">Discina gigas</name>
    <dbReference type="NCBI Taxonomy" id="1032678"/>
    <lineage>
        <taxon>Eukaryota</taxon>
        <taxon>Fungi</taxon>
        <taxon>Dikarya</taxon>
        <taxon>Ascomycota</taxon>
        <taxon>Pezizomycotina</taxon>
        <taxon>Pezizomycetes</taxon>
        <taxon>Pezizales</taxon>
        <taxon>Discinaceae</taxon>
        <taxon>Discina</taxon>
    </lineage>
</organism>
<evidence type="ECO:0000313" key="7">
    <source>
        <dbReference type="Proteomes" id="UP001447188"/>
    </source>
</evidence>
<comment type="catalytic activity">
    <reaction evidence="5">
        <text>(6R)-5,10-methylene-5,6,7,8-tetrahydrofolate + 3-methyl-2-oxobutanoate + H2O = 2-dehydropantoate + (6S)-5,6,7,8-tetrahydrofolate</text>
        <dbReference type="Rhea" id="RHEA:11824"/>
        <dbReference type="ChEBI" id="CHEBI:11561"/>
        <dbReference type="ChEBI" id="CHEBI:11851"/>
        <dbReference type="ChEBI" id="CHEBI:15377"/>
        <dbReference type="ChEBI" id="CHEBI:15636"/>
        <dbReference type="ChEBI" id="CHEBI:57453"/>
        <dbReference type="EC" id="2.1.2.11"/>
    </reaction>
</comment>
<comment type="pathway">
    <text evidence="1">Cofactor biosynthesis; (R)-pantothenate biosynthesis; (R)-pantoate from 3-methyl-2-oxobutanoate: step 1/2.</text>
</comment>
<dbReference type="EMBL" id="JBBBZM010000147">
    <property type="protein sequence ID" value="KAL0632867.1"/>
    <property type="molecule type" value="Genomic_DNA"/>
</dbReference>
<evidence type="ECO:0000256" key="5">
    <source>
        <dbReference type="ARBA" id="ARBA00049172"/>
    </source>
</evidence>
<gene>
    <name evidence="6" type="primary">ECM31_2</name>
    <name evidence="6" type="ORF">Q9L58_008241</name>
</gene>
<dbReference type="Pfam" id="PF02548">
    <property type="entry name" value="Pantoate_transf"/>
    <property type="match status" value="2"/>
</dbReference>
<protein>
    <recommendedName>
        <fullName evidence="3">3-methyl-2-oxobutanoate hydroxymethyltransferase</fullName>
        <ecNumber evidence="3">2.1.2.11</ecNumber>
    </recommendedName>
</protein>
<dbReference type="GO" id="GO:0003864">
    <property type="term" value="F:3-methyl-2-oxobutanoate hydroxymethyltransferase activity"/>
    <property type="evidence" value="ECO:0007669"/>
    <property type="project" value="UniProtKB-EC"/>
</dbReference>
<evidence type="ECO:0000313" key="6">
    <source>
        <dbReference type="EMBL" id="KAL0632867.1"/>
    </source>
</evidence>
<dbReference type="InterPro" id="IPR015813">
    <property type="entry name" value="Pyrv/PenolPyrv_kinase-like_dom"/>
</dbReference>
<evidence type="ECO:0000256" key="1">
    <source>
        <dbReference type="ARBA" id="ARBA00005033"/>
    </source>
</evidence>
<dbReference type="PANTHER" id="PTHR20881:SF0">
    <property type="entry name" value="3-METHYL-2-OXOBUTANOATE HYDROXYMETHYLTRANSFERASE"/>
    <property type="match status" value="1"/>
</dbReference>
<reference evidence="6 7" key="1">
    <citation type="submission" date="2024-02" db="EMBL/GenBank/DDBJ databases">
        <title>Discinaceae phylogenomics.</title>
        <authorList>
            <person name="Dirks A.C."/>
            <person name="James T.Y."/>
        </authorList>
    </citation>
    <scope>NUCLEOTIDE SEQUENCE [LARGE SCALE GENOMIC DNA]</scope>
    <source>
        <strain evidence="6 7">ACD0624</strain>
    </source>
</reference>
<sequence length="290" mass="30823">MSSALQTFLRKYANKKTLVGLTAWDYPSGLLAERSGGIDLVHVSDSLGKVILGLQGPISLTLDEMIHHTKAVARAVKTPLLIADLPMGSLQSAIRMIKECPGVAGIKIEGNQDLCPAVRKITSAGIPVFVQVGLTPQRSNQAESDQDGLGMTDSSAQEIIDAAVALEKVGAVGLFLTALSEVAAKLVTDQVGVPTIGIGYVNSYAPRLSRSLLHSSSPNKNSSGSACSGQIVFQSEMLGYQDPWVPQWHSQYESIGAKSLTAIRNYVREVGDGVFPGEELVQLSFLPPPR</sequence>
<dbReference type="InterPro" id="IPR040442">
    <property type="entry name" value="Pyrv_kinase-like_dom_sf"/>
</dbReference>
<dbReference type="Gene3D" id="3.20.20.60">
    <property type="entry name" value="Phosphoenolpyruvate-binding domains"/>
    <property type="match status" value="2"/>
</dbReference>
<keyword evidence="4 6" id="KW-0808">Transferase</keyword>
<dbReference type="SUPFAM" id="SSF51621">
    <property type="entry name" value="Phosphoenolpyruvate/pyruvate domain"/>
    <property type="match status" value="1"/>
</dbReference>
<proteinExistence type="inferred from homology"/>
<dbReference type="EC" id="2.1.2.11" evidence="3"/>
<name>A0ABR3GA85_9PEZI</name>
<dbReference type="PANTHER" id="PTHR20881">
    <property type="entry name" value="3-METHYL-2-OXOBUTANOATE HYDROXYMETHYLTRANSFERASE"/>
    <property type="match status" value="1"/>
</dbReference>
<evidence type="ECO:0000256" key="2">
    <source>
        <dbReference type="ARBA" id="ARBA00008676"/>
    </source>
</evidence>
<dbReference type="Proteomes" id="UP001447188">
    <property type="component" value="Unassembled WGS sequence"/>
</dbReference>
<evidence type="ECO:0000256" key="4">
    <source>
        <dbReference type="ARBA" id="ARBA00022679"/>
    </source>
</evidence>
<comment type="caution">
    <text evidence="6">The sequence shown here is derived from an EMBL/GenBank/DDBJ whole genome shotgun (WGS) entry which is preliminary data.</text>
</comment>
<keyword evidence="7" id="KW-1185">Reference proteome</keyword>
<evidence type="ECO:0000256" key="3">
    <source>
        <dbReference type="ARBA" id="ARBA00012618"/>
    </source>
</evidence>
<dbReference type="InterPro" id="IPR003700">
    <property type="entry name" value="Pantoate_hydroxy_MeTrfase"/>
</dbReference>